<comment type="caution">
    <text evidence="1">The sequence shown here is derived from an EMBL/GenBank/DDBJ whole genome shotgun (WGS) entry which is preliminary data.</text>
</comment>
<keyword evidence="2" id="KW-1185">Reference proteome</keyword>
<evidence type="ECO:0000313" key="1">
    <source>
        <dbReference type="EMBL" id="KAK4282391.1"/>
    </source>
</evidence>
<reference evidence="1" key="1">
    <citation type="submission" date="2023-10" db="EMBL/GenBank/DDBJ databases">
        <title>Chromosome-level genome of the transformable northern wattle, Acacia crassicarpa.</title>
        <authorList>
            <person name="Massaro I."/>
            <person name="Sinha N.R."/>
            <person name="Poethig S."/>
            <person name="Leichty A.R."/>
        </authorList>
    </citation>
    <scope>NUCLEOTIDE SEQUENCE</scope>
    <source>
        <strain evidence="1">Acra3RX</strain>
        <tissue evidence="1">Leaf</tissue>
    </source>
</reference>
<gene>
    <name evidence="1" type="ORF">QN277_013773</name>
</gene>
<organism evidence="1 2">
    <name type="scientific">Acacia crassicarpa</name>
    <name type="common">northern wattle</name>
    <dbReference type="NCBI Taxonomy" id="499986"/>
    <lineage>
        <taxon>Eukaryota</taxon>
        <taxon>Viridiplantae</taxon>
        <taxon>Streptophyta</taxon>
        <taxon>Embryophyta</taxon>
        <taxon>Tracheophyta</taxon>
        <taxon>Spermatophyta</taxon>
        <taxon>Magnoliopsida</taxon>
        <taxon>eudicotyledons</taxon>
        <taxon>Gunneridae</taxon>
        <taxon>Pentapetalae</taxon>
        <taxon>rosids</taxon>
        <taxon>fabids</taxon>
        <taxon>Fabales</taxon>
        <taxon>Fabaceae</taxon>
        <taxon>Caesalpinioideae</taxon>
        <taxon>mimosoid clade</taxon>
        <taxon>Acacieae</taxon>
        <taxon>Acacia</taxon>
    </lineage>
</organism>
<sequence length="100" mass="11262">MSELKRNKMEKEKHPQPQFQHLTVPCVQQCGRRNSPLTRFNKFCLVPLSPLSVLRSPSLTGKNKKFIISSLLLDGKVFSGREGSTASQAMVLMYTANIKI</sequence>
<accession>A0AAE1N5E8</accession>
<evidence type="ECO:0000313" key="2">
    <source>
        <dbReference type="Proteomes" id="UP001293593"/>
    </source>
</evidence>
<dbReference type="Proteomes" id="UP001293593">
    <property type="component" value="Unassembled WGS sequence"/>
</dbReference>
<dbReference type="EMBL" id="JAWXYG010000002">
    <property type="protein sequence ID" value="KAK4282391.1"/>
    <property type="molecule type" value="Genomic_DNA"/>
</dbReference>
<protein>
    <submittedName>
        <fullName evidence="1">Uncharacterized protein</fullName>
    </submittedName>
</protein>
<dbReference type="AlphaFoldDB" id="A0AAE1N5E8"/>
<proteinExistence type="predicted"/>
<name>A0AAE1N5E8_9FABA</name>